<dbReference type="GO" id="GO:0008610">
    <property type="term" value="P:lipid biosynthetic process"/>
    <property type="evidence" value="ECO:0007669"/>
    <property type="project" value="UniProtKB-ARBA"/>
</dbReference>
<dbReference type="GO" id="GO:0005737">
    <property type="term" value="C:cytoplasm"/>
    <property type="evidence" value="ECO:0007669"/>
    <property type="project" value="TreeGrafter"/>
</dbReference>
<sequence>MSTESADPIPLSFSQDFMVMFDQGDQQGPFGPRYHVVYGWRVRGGIDVATLRAALADVVTRHEILRTVLVRDEQSRHPELFAPSQPELEIRDLTGTEVSARDRAAEELLIEIEASEYSFARAPMLRGVLGRFDDGDSVLVLIAQHISADVWSMQVIIKELAEYYAARSAGREPELPPVVQYREYATWERAAMAGESLERSRAYWRETLDGAKLIPTPSDFSRSANLPKNTSVERYLVGTDVTTATLELARATRSSPFMVLLAAYKVMLRELTGETDITVTTMMSGRGQSRFENTVGSFFNFIALRTSLAGCESFREVVERVRRTCLGAFSHAIPFPMIMGDVPDLAQAFFAEDSQVFAFQVFQFPFVMSAQRVGDLEYSEIRRRLLPASVSTDIPDGALWTLDIDPTTNEMMGQLQFNSNRFEASTVGGLVARYLQVLKESVSTPD</sequence>
<organism evidence="2 3">
    <name type="scientific">Actinophytocola xinjiangensis</name>
    <dbReference type="NCBI Taxonomy" id="485602"/>
    <lineage>
        <taxon>Bacteria</taxon>
        <taxon>Bacillati</taxon>
        <taxon>Actinomycetota</taxon>
        <taxon>Actinomycetes</taxon>
        <taxon>Pseudonocardiales</taxon>
        <taxon>Pseudonocardiaceae</taxon>
    </lineage>
</organism>
<dbReference type="OrthoDB" id="2472181at2"/>
<dbReference type="Proteomes" id="UP000185696">
    <property type="component" value="Unassembled WGS sequence"/>
</dbReference>
<proteinExistence type="predicted"/>
<dbReference type="InterPro" id="IPR001242">
    <property type="entry name" value="Condensation_dom"/>
</dbReference>
<dbReference type="RefSeq" id="WP_075137086.1">
    <property type="nucleotide sequence ID" value="NZ_MSIF01000024.1"/>
</dbReference>
<name>A0A7Z0WFD3_9PSEU</name>
<comment type="caution">
    <text evidence="2">The sequence shown here is derived from an EMBL/GenBank/DDBJ whole genome shotgun (WGS) entry which is preliminary data.</text>
</comment>
<dbReference type="GO" id="GO:0003824">
    <property type="term" value="F:catalytic activity"/>
    <property type="evidence" value="ECO:0007669"/>
    <property type="project" value="InterPro"/>
</dbReference>
<feature type="domain" description="Condensation" evidence="1">
    <location>
        <begin position="7"/>
        <end position="445"/>
    </location>
</feature>
<gene>
    <name evidence="2" type="ORF">BLA60_33625</name>
</gene>
<evidence type="ECO:0000313" key="3">
    <source>
        <dbReference type="Proteomes" id="UP000185696"/>
    </source>
</evidence>
<dbReference type="GO" id="GO:0031177">
    <property type="term" value="F:phosphopantetheine binding"/>
    <property type="evidence" value="ECO:0007669"/>
    <property type="project" value="TreeGrafter"/>
</dbReference>
<protein>
    <recommendedName>
        <fullName evidence="1">Condensation domain-containing protein</fullName>
    </recommendedName>
</protein>
<dbReference type="EMBL" id="MSIF01000024">
    <property type="protein sequence ID" value="OLF05996.1"/>
    <property type="molecule type" value="Genomic_DNA"/>
</dbReference>
<dbReference type="PANTHER" id="PTHR45527">
    <property type="entry name" value="NONRIBOSOMAL PEPTIDE SYNTHETASE"/>
    <property type="match status" value="1"/>
</dbReference>
<dbReference type="GO" id="GO:0043041">
    <property type="term" value="P:amino acid activation for nonribosomal peptide biosynthetic process"/>
    <property type="evidence" value="ECO:0007669"/>
    <property type="project" value="TreeGrafter"/>
</dbReference>
<dbReference type="InterPro" id="IPR023213">
    <property type="entry name" value="CAT-like_dom_sf"/>
</dbReference>
<dbReference type="SUPFAM" id="SSF52777">
    <property type="entry name" value="CoA-dependent acyltransferases"/>
    <property type="match status" value="2"/>
</dbReference>
<reference evidence="2 3" key="1">
    <citation type="submission" date="2016-12" db="EMBL/GenBank/DDBJ databases">
        <title>The draft genome sequence of Actinophytocola xinjiangensis.</title>
        <authorList>
            <person name="Wang W."/>
            <person name="Yuan L."/>
        </authorList>
    </citation>
    <scope>NUCLEOTIDE SEQUENCE [LARGE SCALE GENOMIC DNA]</scope>
    <source>
        <strain evidence="2 3">CGMCC 4.4663</strain>
    </source>
</reference>
<evidence type="ECO:0000259" key="1">
    <source>
        <dbReference type="Pfam" id="PF00668"/>
    </source>
</evidence>
<dbReference type="AlphaFoldDB" id="A0A7Z0WFD3"/>
<dbReference type="Pfam" id="PF00668">
    <property type="entry name" value="Condensation"/>
    <property type="match status" value="1"/>
</dbReference>
<keyword evidence="3" id="KW-1185">Reference proteome</keyword>
<dbReference type="PANTHER" id="PTHR45527:SF1">
    <property type="entry name" value="FATTY ACID SYNTHASE"/>
    <property type="match status" value="1"/>
</dbReference>
<dbReference type="Gene3D" id="3.30.559.30">
    <property type="entry name" value="Nonribosomal peptide synthetase, condensation domain"/>
    <property type="match status" value="1"/>
</dbReference>
<accession>A0A7Z0WFD3</accession>
<dbReference type="GO" id="GO:0044550">
    <property type="term" value="P:secondary metabolite biosynthetic process"/>
    <property type="evidence" value="ECO:0007669"/>
    <property type="project" value="TreeGrafter"/>
</dbReference>
<evidence type="ECO:0000313" key="2">
    <source>
        <dbReference type="EMBL" id="OLF05996.1"/>
    </source>
</evidence>
<dbReference type="Gene3D" id="3.30.559.10">
    <property type="entry name" value="Chloramphenicol acetyltransferase-like domain"/>
    <property type="match status" value="1"/>
</dbReference>